<evidence type="ECO:0000313" key="1">
    <source>
        <dbReference type="EMBL" id="QQX76447.1"/>
    </source>
</evidence>
<dbReference type="RefSeq" id="WP_202336251.1">
    <property type="nucleotide sequence ID" value="NZ_CP068439.1"/>
</dbReference>
<dbReference type="EMBL" id="CP068439">
    <property type="protein sequence ID" value="QQX76447.1"/>
    <property type="molecule type" value="Genomic_DNA"/>
</dbReference>
<evidence type="ECO:0008006" key="3">
    <source>
        <dbReference type="Google" id="ProtNLM"/>
    </source>
</evidence>
<sequence length="253" mass="28123">MTKNAFLLLVSTTILLSCNKDDNNNTNQDFQDFQSQQCVTAIGLTGLYWDYANGLPVPLTEIPTIKNPGTYFIHSDYPQLGFQMPQGYSAFEVSSNNPSSVGVNVIRNDNQVVWRYVPLTSLPGQVAINDAIAFEVNNMFAFYNFNDNFNVICTATRTTNFDGLQITFGARLIQFGVFTGLVWVNTLFEPVSGFTQMASSVSVAPTAEFNKEVFDTFLPISFQLLVIDDGVRDSDLDGYPDEIDAEPFNPNVH</sequence>
<gene>
    <name evidence="1" type="ORF">JK629_14155</name>
</gene>
<organism evidence="1 2">
    <name type="scientific">Aequorivita iocasae</name>
    <dbReference type="NCBI Taxonomy" id="2803865"/>
    <lineage>
        <taxon>Bacteria</taxon>
        <taxon>Pseudomonadati</taxon>
        <taxon>Bacteroidota</taxon>
        <taxon>Flavobacteriia</taxon>
        <taxon>Flavobacteriales</taxon>
        <taxon>Flavobacteriaceae</taxon>
        <taxon>Aequorivita</taxon>
    </lineage>
</organism>
<dbReference type="Proteomes" id="UP000629420">
    <property type="component" value="Chromosome"/>
</dbReference>
<reference evidence="1 2" key="1">
    <citation type="submission" date="2021-01" db="EMBL/GenBank/DDBJ databases">
        <title>Aequorivita sp. strain KX20305, a bacterium isolated from the sediment collected at a cold seep field in South China Sea.</title>
        <authorList>
            <person name="Zhang H."/>
            <person name="Li C."/>
        </authorList>
    </citation>
    <scope>NUCLEOTIDE SEQUENCE [LARGE SCALE GENOMIC DNA]</scope>
    <source>
        <strain evidence="1 2">KX20305</strain>
    </source>
</reference>
<name>A0ABX7DRR7_9FLAO</name>
<evidence type="ECO:0000313" key="2">
    <source>
        <dbReference type="Proteomes" id="UP000629420"/>
    </source>
</evidence>
<proteinExistence type="predicted"/>
<accession>A0ABX7DRR7</accession>
<keyword evidence="2" id="KW-1185">Reference proteome</keyword>
<protein>
    <recommendedName>
        <fullName evidence="3">Lipoprotein</fullName>
    </recommendedName>
</protein>
<dbReference type="PROSITE" id="PS51257">
    <property type="entry name" value="PROKAR_LIPOPROTEIN"/>
    <property type="match status" value="1"/>
</dbReference>